<evidence type="ECO:0000313" key="3">
    <source>
        <dbReference type="Proteomes" id="UP000249451"/>
    </source>
</evidence>
<comment type="caution">
    <text evidence="2">The sequence shown here is derived from an EMBL/GenBank/DDBJ whole genome shotgun (WGS) entry which is preliminary data.</text>
</comment>
<organism evidence="2 3">
    <name type="scientific">Corynebacterium urealyticum</name>
    <dbReference type="NCBI Taxonomy" id="43771"/>
    <lineage>
        <taxon>Bacteria</taxon>
        <taxon>Bacillati</taxon>
        <taxon>Actinomycetota</taxon>
        <taxon>Actinomycetes</taxon>
        <taxon>Mycobacteriales</taxon>
        <taxon>Corynebacteriaceae</taxon>
        <taxon>Corynebacterium</taxon>
    </lineage>
</organism>
<dbReference type="InterPro" id="IPR043504">
    <property type="entry name" value="Peptidase_S1_PA_chymotrypsin"/>
</dbReference>
<dbReference type="AlphaFoldDB" id="A0A2W5B6V6"/>
<dbReference type="EMBL" id="QFNY01000092">
    <property type="protein sequence ID" value="PZP01107.1"/>
    <property type="molecule type" value="Genomic_DNA"/>
</dbReference>
<accession>A0A2W5B6V6</accession>
<evidence type="ECO:0000256" key="1">
    <source>
        <dbReference type="SAM" id="MobiDB-lite"/>
    </source>
</evidence>
<dbReference type="Gene3D" id="2.40.10.10">
    <property type="entry name" value="Trypsin-like serine proteases"/>
    <property type="match status" value="2"/>
</dbReference>
<dbReference type="InterPro" id="IPR009003">
    <property type="entry name" value="Peptidase_S1_PA"/>
</dbReference>
<evidence type="ECO:0000313" key="2">
    <source>
        <dbReference type="EMBL" id="PZP01107.1"/>
    </source>
</evidence>
<name>A0A2W5B6V6_9CORY</name>
<protein>
    <submittedName>
        <fullName evidence="2">Uncharacterized protein</fullName>
    </submittedName>
</protein>
<dbReference type="Proteomes" id="UP000249451">
    <property type="component" value="Unassembled WGS sequence"/>
</dbReference>
<proteinExistence type="predicted"/>
<sequence length="387" mass="42190">MNTNSVSPDMKKKIASLLIIAAIVIGGLAYIAQSSKTTSRAINDTSPTGSNAGQEIADILNSDMGSVDDSANGADTELPSEASDAAEPEYYQRDSTPTEIPGSGKYSSANLFDETHNAPREPSSAEVATVATERGVLLYDWELGATQQREQMMKSYPVYDYNEYPDNKWLSWTYPSPGMTILMHNPETNQNRKCTLGSFANGPTQVYAITAGHCAQGGFNEVYFKLSNEPNMRHLGTVQFWQVMGKPTDNDIFKFATDATFIRLDPDVASTVDARIAGQIEIEAYTDPSEIKPGMKVCKMGYRTQESCGVVIATNGTVVRTHMFGLEGDSGSPLYVYTDEKNHRAQMIGYLSSSPRSGNQTHDFLVDYALVAPVIESTQASLMGTPR</sequence>
<gene>
    <name evidence="2" type="ORF">DI609_04940</name>
</gene>
<dbReference type="SUPFAM" id="SSF50494">
    <property type="entry name" value="Trypsin-like serine proteases"/>
    <property type="match status" value="1"/>
</dbReference>
<feature type="region of interest" description="Disordered" evidence="1">
    <location>
        <begin position="63"/>
        <end position="127"/>
    </location>
</feature>
<reference evidence="2 3" key="1">
    <citation type="submission" date="2017-11" db="EMBL/GenBank/DDBJ databases">
        <title>Infants hospitalized years apart are colonized by the same room-sourced microbial strains.</title>
        <authorList>
            <person name="Brooks B."/>
            <person name="Olm M.R."/>
            <person name="Firek B.A."/>
            <person name="Baker R."/>
            <person name="Thomas B.C."/>
            <person name="Morowitz M.J."/>
            <person name="Banfield J.F."/>
        </authorList>
    </citation>
    <scope>NUCLEOTIDE SEQUENCE [LARGE SCALE GENOMIC DNA]</scope>
    <source>
        <strain evidence="2">S2_012_000_R3_87</strain>
    </source>
</reference>